<comment type="caution">
    <text evidence="2">The sequence shown here is derived from an EMBL/GenBank/DDBJ whole genome shotgun (WGS) entry which is preliminary data.</text>
</comment>
<keyword evidence="3" id="KW-1185">Reference proteome</keyword>
<organism evidence="2 3">
    <name type="scientific">Secundilactobacillus silagei JCM 19001</name>
    <dbReference type="NCBI Taxonomy" id="1302250"/>
    <lineage>
        <taxon>Bacteria</taxon>
        <taxon>Bacillati</taxon>
        <taxon>Bacillota</taxon>
        <taxon>Bacilli</taxon>
        <taxon>Lactobacillales</taxon>
        <taxon>Lactobacillaceae</taxon>
        <taxon>Secundilactobacillus</taxon>
    </lineage>
</organism>
<evidence type="ECO:0000313" key="3">
    <source>
        <dbReference type="Proteomes" id="UP000198402"/>
    </source>
</evidence>
<dbReference type="InterPro" id="IPR009061">
    <property type="entry name" value="DNA-bd_dom_put_sf"/>
</dbReference>
<dbReference type="AlphaFoldDB" id="A0A1Z5H3Z9"/>
<protein>
    <recommendedName>
        <fullName evidence="4">MerR family transcriptional regulator</fullName>
    </recommendedName>
</protein>
<dbReference type="Gene3D" id="1.10.1660.10">
    <property type="match status" value="1"/>
</dbReference>
<dbReference type="EMBL" id="BCMG01000001">
    <property type="protein sequence ID" value="GAT17775.1"/>
    <property type="molecule type" value="Genomic_DNA"/>
</dbReference>
<feature type="coiled-coil region" evidence="1">
    <location>
        <begin position="88"/>
        <end position="115"/>
    </location>
</feature>
<dbReference type="RefSeq" id="WP_054653582.1">
    <property type="nucleotide sequence ID" value="NZ_BBFL01000001.1"/>
</dbReference>
<keyword evidence="1" id="KW-0175">Coiled coil</keyword>
<proteinExistence type="predicted"/>
<dbReference type="STRING" id="1302250.GCA_001313225_00047"/>
<accession>A0A1Z5H3Z9</accession>
<evidence type="ECO:0000313" key="2">
    <source>
        <dbReference type="EMBL" id="GAT17775.1"/>
    </source>
</evidence>
<dbReference type="Proteomes" id="UP000198402">
    <property type="component" value="Unassembled WGS sequence"/>
</dbReference>
<reference evidence="2 3" key="1">
    <citation type="submission" date="2015-11" db="EMBL/GenBank/DDBJ databases">
        <title>Draft genome sequences of new species of the genus Lactobacillus isolated from orchardgrass silage.</title>
        <authorList>
            <person name="Tohno M."/>
            <person name="Tanizawa Y."/>
            <person name="Arita M."/>
        </authorList>
    </citation>
    <scope>NUCLEOTIDE SEQUENCE [LARGE SCALE GENOMIC DNA]</scope>
    <source>
        <strain evidence="2 3">IWT126</strain>
    </source>
</reference>
<evidence type="ECO:0008006" key="4">
    <source>
        <dbReference type="Google" id="ProtNLM"/>
    </source>
</evidence>
<dbReference type="SUPFAM" id="SSF46955">
    <property type="entry name" value="Putative DNA-binding domain"/>
    <property type="match status" value="1"/>
</dbReference>
<gene>
    <name evidence="2" type="ORF">IWT126_00031</name>
</gene>
<dbReference type="OrthoDB" id="9814833at2"/>
<sequence length="270" mass="30360">MIEGQQLSAGQFAQLLKIDRHLLNRFDELGLFKPANRDKNGHRSYNLTQVNQWLSLQATVGLENDLNQTKTTLQTNGKDHLAMLKYQQQLIEQQLNQLSLARQQVSQEISNQETARQAIPEAAAVVDRSPINLLATIFPEETEVTGKQVQQQVNHVLSVLDTPPINLAIGRVHPRHAIEAGNTEPITALYTPLTADSKVKADMTQLGGHVVIEYHHLNTPLIEGFNHLREYADQHHFALGTHFYEEPVISSWQTADPAQQVVRLLAEVKE</sequence>
<evidence type="ECO:0000256" key="1">
    <source>
        <dbReference type="SAM" id="Coils"/>
    </source>
</evidence>
<name>A0A1Z5H3Z9_9LACO</name>